<dbReference type="Proteomes" id="UP000012092">
    <property type="component" value="Unassembled WGS sequence"/>
</dbReference>
<accession>M6R825</accession>
<dbReference type="EMBL" id="AHNZ02000787">
    <property type="protein sequence ID" value="EMO03730.1"/>
    <property type="molecule type" value="Genomic_DNA"/>
</dbReference>
<gene>
    <name evidence="1" type="ORF">LEP1GSC116_2900</name>
</gene>
<evidence type="ECO:0000313" key="1">
    <source>
        <dbReference type="EMBL" id="EMO03730.1"/>
    </source>
</evidence>
<name>M6R825_LEPIR</name>
<dbReference type="AlphaFoldDB" id="M6R825"/>
<organism evidence="1 2">
    <name type="scientific">Leptospira interrogans serovar Icterohaemorrhagiae str. Verdun HP</name>
    <dbReference type="NCBI Taxonomy" id="1049910"/>
    <lineage>
        <taxon>Bacteria</taxon>
        <taxon>Pseudomonadati</taxon>
        <taxon>Spirochaetota</taxon>
        <taxon>Spirochaetia</taxon>
        <taxon>Leptospirales</taxon>
        <taxon>Leptospiraceae</taxon>
        <taxon>Leptospira</taxon>
    </lineage>
</organism>
<proteinExistence type="predicted"/>
<evidence type="ECO:0000313" key="2">
    <source>
        <dbReference type="Proteomes" id="UP000012092"/>
    </source>
</evidence>
<reference evidence="1 2" key="1">
    <citation type="submission" date="2013-01" db="EMBL/GenBank/DDBJ databases">
        <authorList>
            <person name="Harkins D.M."/>
            <person name="Durkin A.S."/>
            <person name="Brinkac L.M."/>
            <person name="Haft D.H."/>
            <person name="Selengut J.D."/>
            <person name="Sanka R."/>
            <person name="DePew J."/>
            <person name="Purushe J."/>
            <person name="Picardeau M."/>
            <person name="Werts C."/>
            <person name="Goarant C."/>
            <person name="Vinetz J.M."/>
            <person name="Sutton G.G."/>
            <person name="Nierman W.C."/>
            <person name="Fouts D.E."/>
        </authorList>
    </citation>
    <scope>NUCLEOTIDE SEQUENCE [LARGE SCALE GENOMIC DNA]</scope>
    <source>
        <strain evidence="1 2">Verdun HP</strain>
    </source>
</reference>
<sequence>MTGSLQNRKTETKLSLENQFERFVSQSKEPQALKDFRKKVFAKFQTLKIPGSENESWRKIPLSNFHPEDFTEVPDFAAVVWKIPDLVKLQRSETLSGKELENFLNILEGIFQKQNEEWFTLYSLSNFTHGLYLEIGNDFVVQEEIEIKFRLEKRTRFYL</sequence>
<dbReference type="InterPro" id="IPR037284">
    <property type="entry name" value="SUF_FeS_clus_asmbl_SufBD_sf"/>
</dbReference>
<dbReference type="SUPFAM" id="SSF101960">
    <property type="entry name" value="Stabilizer of iron transporter SufD"/>
    <property type="match status" value="1"/>
</dbReference>
<comment type="caution">
    <text evidence="1">The sequence shown here is derived from an EMBL/GenBank/DDBJ whole genome shotgun (WGS) entry which is preliminary data.</text>
</comment>
<protein>
    <submittedName>
        <fullName evidence="1">Uncharacterized protein</fullName>
    </submittedName>
</protein>